<gene>
    <name evidence="1" type="ordered locus">AALP_Aa7g052000</name>
</gene>
<dbReference type="Gramene" id="KFK28811">
    <property type="protein sequence ID" value="KFK28811"/>
    <property type="gene ID" value="AALP_AA7G052000"/>
</dbReference>
<evidence type="ECO:0000313" key="1">
    <source>
        <dbReference type="EMBL" id="KFK28811.1"/>
    </source>
</evidence>
<organism evidence="1 2">
    <name type="scientific">Arabis alpina</name>
    <name type="common">Alpine rock-cress</name>
    <dbReference type="NCBI Taxonomy" id="50452"/>
    <lineage>
        <taxon>Eukaryota</taxon>
        <taxon>Viridiplantae</taxon>
        <taxon>Streptophyta</taxon>
        <taxon>Embryophyta</taxon>
        <taxon>Tracheophyta</taxon>
        <taxon>Spermatophyta</taxon>
        <taxon>Magnoliopsida</taxon>
        <taxon>eudicotyledons</taxon>
        <taxon>Gunneridae</taxon>
        <taxon>Pentapetalae</taxon>
        <taxon>rosids</taxon>
        <taxon>malvids</taxon>
        <taxon>Brassicales</taxon>
        <taxon>Brassicaceae</taxon>
        <taxon>Arabideae</taxon>
        <taxon>Arabis</taxon>
    </lineage>
</organism>
<proteinExistence type="predicted"/>
<evidence type="ECO:0000313" key="2">
    <source>
        <dbReference type="Proteomes" id="UP000029120"/>
    </source>
</evidence>
<accession>A0A087GG09</accession>
<sequence>MFHRWLMEGGGSDKWRGIDSTVAGMNNRFIGYMGYAVGFITTPCRDV</sequence>
<dbReference type="Proteomes" id="UP000029120">
    <property type="component" value="Chromosome 7"/>
</dbReference>
<keyword evidence="2" id="KW-1185">Reference proteome</keyword>
<protein>
    <submittedName>
        <fullName evidence="1">Uncharacterized protein</fullName>
    </submittedName>
</protein>
<name>A0A087GG09_ARAAL</name>
<dbReference type="EMBL" id="CM002875">
    <property type="protein sequence ID" value="KFK28811.1"/>
    <property type="molecule type" value="Genomic_DNA"/>
</dbReference>
<reference evidence="2" key="1">
    <citation type="journal article" date="2015" name="Nat. Plants">
        <title>Genome expansion of Arabis alpina linked with retrotransposition and reduced symmetric DNA methylation.</title>
        <authorList>
            <person name="Willing E.M."/>
            <person name="Rawat V."/>
            <person name="Mandakova T."/>
            <person name="Maumus F."/>
            <person name="James G.V."/>
            <person name="Nordstroem K.J."/>
            <person name="Becker C."/>
            <person name="Warthmann N."/>
            <person name="Chica C."/>
            <person name="Szarzynska B."/>
            <person name="Zytnicki M."/>
            <person name="Albani M.C."/>
            <person name="Kiefer C."/>
            <person name="Bergonzi S."/>
            <person name="Castaings L."/>
            <person name="Mateos J.L."/>
            <person name="Berns M.C."/>
            <person name="Bujdoso N."/>
            <person name="Piofczyk T."/>
            <person name="de Lorenzo L."/>
            <person name="Barrero-Sicilia C."/>
            <person name="Mateos I."/>
            <person name="Piednoel M."/>
            <person name="Hagmann J."/>
            <person name="Chen-Min-Tao R."/>
            <person name="Iglesias-Fernandez R."/>
            <person name="Schuster S.C."/>
            <person name="Alonso-Blanco C."/>
            <person name="Roudier F."/>
            <person name="Carbonero P."/>
            <person name="Paz-Ares J."/>
            <person name="Davis S.J."/>
            <person name="Pecinka A."/>
            <person name="Quesneville H."/>
            <person name="Colot V."/>
            <person name="Lysak M.A."/>
            <person name="Weigel D."/>
            <person name="Coupland G."/>
            <person name="Schneeberger K."/>
        </authorList>
    </citation>
    <scope>NUCLEOTIDE SEQUENCE [LARGE SCALE GENOMIC DNA]</scope>
    <source>
        <strain evidence="2">cv. Pajares</strain>
    </source>
</reference>
<dbReference type="AlphaFoldDB" id="A0A087GG09"/>